<evidence type="ECO:0000256" key="1">
    <source>
        <dbReference type="ARBA" id="ARBA00004816"/>
    </source>
</evidence>
<evidence type="ECO:0000256" key="3">
    <source>
        <dbReference type="ARBA" id="ARBA00012515"/>
    </source>
</evidence>
<comment type="catalytic activity">
    <reaction evidence="6">
        <text>2-deoxy-D-ribose 5-phosphate = D-glyceraldehyde 3-phosphate + acetaldehyde</text>
        <dbReference type="Rhea" id="RHEA:12821"/>
        <dbReference type="ChEBI" id="CHEBI:15343"/>
        <dbReference type="ChEBI" id="CHEBI:59776"/>
        <dbReference type="ChEBI" id="CHEBI:62877"/>
        <dbReference type="EC" id="4.1.2.4"/>
    </reaction>
</comment>
<sequence>MIKNEQLLQLMSLLDVTRLQDEDSPEQVQRWLEQLGQSGYMPAAICLYTDYLPLVRQLAAPLPTAIAVATVVNFPGGQQSAEQVGQQIEQALAAGANEIDCVLPYQELMAGRIAGVKSFLQDVRHATGSAVLKVIVESGELVTSQQVAKATELVIDSGADFVKSSTGKVAVGLTDEAAEIMLTVIAGAGRPVGFKASGGIRTLEQGLGLMQKYQQIIGQAATPKRMRIGASALFQELVRTLDSVKTISS</sequence>
<name>A0ABT9GPX5_9GAMM</name>
<evidence type="ECO:0000256" key="2">
    <source>
        <dbReference type="ARBA" id="ARBA00009473"/>
    </source>
</evidence>
<comment type="pathway">
    <text evidence="1">Carbohydrate degradation; 2-deoxy-D-ribose 1-phosphate degradation; D-glyceraldehyde 3-phosphate and acetaldehyde from 2-deoxy-alpha-D-ribose 1-phosphate: step 2/2.</text>
</comment>
<organism evidence="8 9">
    <name type="scientific">Alkalimonas delamerensis</name>
    <dbReference type="NCBI Taxonomy" id="265981"/>
    <lineage>
        <taxon>Bacteria</taxon>
        <taxon>Pseudomonadati</taxon>
        <taxon>Pseudomonadota</taxon>
        <taxon>Gammaproteobacteria</taxon>
        <taxon>Alkalimonas</taxon>
    </lineage>
</organism>
<comment type="caution">
    <text evidence="8">The sequence shown here is derived from an EMBL/GenBank/DDBJ whole genome shotgun (WGS) entry which is preliminary data.</text>
</comment>
<accession>A0ABT9GPX5</accession>
<dbReference type="GO" id="GO:0004139">
    <property type="term" value="F:deoxyribose-phosphate aldolase activity"/>
    <property type="evidence" value="ECO:0007669"/>
    <property type="project" value="UniProtKB-EC"/>
</dbReference>
<dbReference type="EC" id="4.1.2.4" evidence="3 7"/>
<comment type="similarity">
    <text evidence="2">Belongs to the DeoC/FbaB aldolase family. DeoC type 2 subfamily.</text>
</comment>
<dbReference type="Pfam" id="PF01791">
    <property type="entry name" value="DeoC"/>
    <property type="match status" value="1"/>
</dbReference>
<evidence type="ECO:0000313" key="9">
    <source>
        <dbReference type="Proteomes" id="UP001236258"/>
    </source>
</evidence>
<evidence type="ECO:0000256" key="5">
    <source>
        <dbReference type="ARBA" id="ARBA00023270"/>
    </source>
</evidence>
<gene>
    <name evidence="8" type="primary">deoC</name>
    <name evidence="8" type="ORF">Q3O59_07285</name>
</gene>
<keyword evidence="4 8" id="KW-0456">Lyase</keyword>
<dbReference type="InterPro" id="IPR002915">
    <property type="entry name" value="DeoC/FbaB/LacD_aldolase"/>
</dbReference>
<dbReference type="RefSeq" id="WP_305944939.1">
    <property type="nucleotide sequence ID" value="NZ_JAUZVY010000002.1"/>
</dbReference>
<evidence type="ECO:0000256" key="7">
    <source>
        <dbReference type="NCBIfam" id="TIGR00126"/>
    </source>
</evidence>
<evidence type="ECO:0000256" key="4">
    <source>
        <dbReference type="ARBA" id="ARBA00023239"/>
    </source>
</evidence>
<keyword evidence="5" id="KW-0704">Schiff base</keyword>
<dbReference type="Gene3D" id="3.20.20.70">
    <property type="entry name" value="Aldolase class I"/>
    <property type="match status" value="1"/>
</dbReference>
<keyword evidence="9" id="KW-1185">Reference proteome</keyword>
<dbReference type="InterPro" id="IPR011343">
    <property type="entry name" value="DeoC"/>
</dbReference>
<proteinExistence type="inferred from homology"/>
<dbReference type="InterPro" id="IPR013785">
    <property type="entry name" value="Aldolase_TIM"/>
</dbReference>
<dbReference type="PANTHER" id="PTHR10889:SF3">
    <property type="entry name" value="DEOXYRIBOSE-PHOSPHATE ALDOLASE"/>
    <property type="match status" value="1"/>
</dbReference>
<dbReference type="SMART" id="SM01133">
    <property type="entry name" value="DeoC"/>
    <property type="match status" value="1"/>
</dbReference>
<evidence type="ECO:0000256" key="6">
    <source>
        <dbReference type="ARBA" id="ARBA00048791"/>
    </source>
</evidence>
<dbReference type="PANTHER" id="PTHR10889">
    <property type="entry name" value="DEOXYRIBOSE-PHOSPHATE ALDOLASE"/>
    <property type="match status" value="1"/>
</dbReference>
<protein>
    <recommendedName>
        <fullName evidence="3 7">Deoxyribose-phosphate aldolase</fullName>
        <ecNumber evidence="3 7">4.1.2.4</ecNumber>
    </recommendedName>
</protein>
<evidence type="ECO:0000313" key="8">
    <source>
        <dbReference type="EMBL" id="MDP4528835.1"/>
    </source>
</evidence>
<dbReference type="PIRSF" id="PIRSF001357">
    <property type="entry name" value="DeoC"/>
    <property type="match status" value="1"/>
</dbReference>
<dbReference type="EMBL" id="JAUZVY010000002">
    <property type="protein sequence ID" value="MDP4528835.1"/>
    <property type="molecule type" value="Genomic_DNA"/>
</dbReference>
<dbReference type="Proteomes" id="UP001236258">
    <property type="component" value="Unassembled WGS sequence"/>
</dbReference>
<dbReference type="NCBIfam" id="TIGR00126">
    <property type="entry name" value="deoC"/>
    <property type="match status" value="1"/>
</dbReference>
<reference evidence="8 9" key="1">
    <citation type="submission" date="2023-08" db="EMBL/GenBank/DDBJ databases">
        <authorList>
            <person name="Joshi A."/>
            <person name="Thite S."/>
        </authorList>
    </citation>
    <scope>NUCLEOTIDE SEQUENCE [LARGE SCALE GENOMIC DNA]</scope>
    <source>
        <strain evidence="8 9">1E1</strain>
    </source>
</reference>
<dbReference type="SUPFAM" id="SSF51569">
    <property type="entry name" value="Aldolase"/>
    <property type="match status" value="1"/>
</dbReference>